<name>A0A511N9L5_DEIC1</name>
<dbReference type="PANTHER" id="PTHR43196">
    <property type="entry name" value="SULFATE ADENYLYLTRANSFERASE SUBUNIT 2"/>
    <property type="match status" value="1"/>
</dbReference>
<evidence type="ECO:0000313" key="3">
    <source>
        <dbReference type="Proteomes" id="UP000321306"/>
    </source>
</evidence>
<keyword evidence="3" id="KW-1185">Reference proteome</keyword>
<evidence type="ECO:0000259" key="1">
    <source>
        <dbReference type="Pfam" id="PF01507"/>
    </source>
</evidence>
<organism evidence="2 3">
    <name type="scientific">Deinococcus cellulosilyticus (strain DSM 18568 / NBRC 106333 / KACC 11606 / 5516J-15)</name>
    <dbReference type="NCBI Taxonomy" id="1223518"/>
    <lineage>
        <taxon>Bacteria</taxon>
        <taxon>Thermotogati</taxon>
        <taxon>Deinococcota</taxon>
        <taxon>Deinococci</taxon>
        <taxon>Deinococcales</taxon>
        <taxon>Deinococcaceae</taxon>
        <taxon>Deinococcus</taxon>
    </lineage>
</organism>
<dbReference type="Pfam" id="PF01507">
    <property type="entry name" value="PAPS_reduct"/>
    <property type="match status" value="1"/>
</dbReference>
<feature type="domain" description="Phosphoadenosine phosphosulphate reductase" evidence="1">
    <location>
        <begin position="7"/>
        <end position="121"/>
    </location>
</feature>
<dbReference type="SUPFAM" id="SSF52402">
    <property type="entry name" value="Adenine nucleotide alpha hydrolases-like"/>
    <property type="match status" value="1"/>
</dbReference>
<sequence length="268" mass="31587">MSETMRHVLLVSGGKDSTALAIYMKEHHPEIEMEYLFCDTHKELPETYEYLSRLEAFLGKPITRLLEDEQERGFDYWLDMYRGYLPSPNMRWCTRQLKIEPFEKYIGTDPVHLYIAIRADEHRDGHITSKPNVTPVYPFKEAGITREDVFRLLEESSVGIPKYYEWRSRSGCTFCFFQRGIEWVGLLERHPDKFEEAMQYEKPEEGYTWREGESLADLARPERIAQIKLEEEKRQKRAAARRRPKSLAEAFTGEMDAEEEVGCSICHL</sequence>
<gene>
    <name evidence="2" type="ORF">DC3_48230</name>
</gene>
<comment type="caution">
    <text evidence="2">The sequence shown here is derived from an EMBL/GenBank/DDBJ whole genome shotgun (WGS) entry which is preliminary data.</text>
</comment>
<protein>
    <submittedName>
        <fullName evidence="2">Phosphoadenosine phosphosulfate reductase</fullName>
    </submittedName>
</protein>
<dbReference type="Proteomes" id="UP000321306">
    <property type="component" value="Unassembled WGS sequence"/>
</dbReference>
<dbReference type="GO" id="GO:0003824">
    <property type="term" value="F:catalytic activity"/>
    <property type="evidence" value="ECO:0007669"/>
    <property type="project" value="InterPro"/>
</dbReference>
<dbReference type="InterPro" id="IPR014729">
    <property type="entry name" value="Rossmann-like_a/b/a_fold"/>
</dbReference>
<dbReference type="EMBL" id="BJXB01000029">
    <property type="protein sequence ID" value="GEM49188.1"/>
    <property type="molecule type" value="Genomic_DNA"/>
</dbReference>
<dbReference type="InterPro" id="IPR050128">
    <property type="entry name" value="Sulfate_adenylyltrnsfr_sub2"/>
</dbReference>
<dbReference type="PANTHER" id="PTHR43196:SF2">
    <property type="entry name" value="PHOSPHOADENOSINE PHOSPHOSULFATE REDUCTASE"/>
    <property type="match status" value="1"/>
</dbReference>
<dbReference type="AlphaFoldDB" id="A0A511N9L5"/>
<evidence type="ECO:0000313" key="2">
    <source>
        <dbReference type="EMBL" id="GEM49188.1"/>
    </source>
</evidence>
<dbReference type="OrthoDB" id="9774475at2"/>
<dbReference type="InterPro" id="IPR002500">
    <property type="entry name" value="PAPS_reduct_dom"/>
</dbReference>
<dbReference type="Gene3D" id="3.40.50.620">
    <property type="entry name" value="HUPs"/>
    <property type="match status" value="1"/>
</dbReference>
<accession>A0A511N9L5</accession>
<proteinExistence type="predicted"/>
<reference evidence="2 3" key="1">
    <citation type="submission" date="2019-07" db="EMBL/GenBank/DDBJ databases">
        <title>Whole genome shotgun sequence of Deinococcus cellulosilyticus NBRC 106333.</title>
        <authorList>
            <person name="Hosoyama A."/>
            <person name="Uohara A."/>
            <person name="Ohji S."/>
            <person name="Ichikawa N."/>
        </authorList>
    </citation>
    <scope>NUCLEOTIDE SEQUENCE [LARGE SCALE GENOMIC DNA]</scope>
    <source>
        <strain evidence="2 3">NBRC 106333</strain>
    </source>
</reference>
<dbReference type="RefSeq" id="WP_146889266.1">
    <property type="nucleotide sequence ID" value="NZ_BJXB01000029.1"/>
</dbReference>